<gene>
    <name evidence="3" type="ORF">APAL1065_LOCUS17037</name>
</gene>
<accession>A0A7S3DSJ4</accession>
<dbReference type="SUPFAM" id="SSF53448">
    <property type="entry name" value="Nucleotide-diphospho-sugar transferases"/>
    <property type="match status" value="1"/>
</dbReference>
<sequence>MTLTNEISSTGDQSLSPLSQQSSQNGRSSPARKFFAPRQQRTSLFAMLILFLACLTSVRYQNYFVGYLMDGKVSNEDLSTISEPQPCPETKGAVIPQQSRPTRQTERYSYVTGMFGGTDYLCGAAMLAWKLRNRRSDIDLSVFVAGHLDQDVEKHHHAIAYLEQLGFQVYNVPTLINSFFTHKNNEKITFSKINMYAMTNYTKIVFVDADLFFLDANKSPDKLFEIYEGYPKPVGRKIAEKDINSGFMVTRPNMTMYWDMVTKFNTLQSPKNGDQGFLNLYYHTFHEGFEYFPEDGFPQQVTNLYQHTTSPALRDDISEDAEVYHPFGPKPWQCPRTGYCAHDQARAIKYIWPQMSDLFWEHYDQMTKAWPWMLKDDNRQYCEMEKPSAKLSYFITKEEMDKERKALQKNE</sequence>
<dbReference type="InterPro" id="IPR050587">
    <property type="entry name" value="GNT1/Glycosyltrans_8"/>
</dbReference>
<feature type="region of interest" description="Disordered" evidence="1">
    <location>
        <begin position="79"/>
        <end position="99"/>
    </location>
</feature>
<feature type="compositionally biased region" description="Polar residues" evidence="1">
    <location>
        <begin position="1"/>
        <end position="12"/>
    </location>
</feature>
<dbReference type="PANTHER" id="PTHR11183">
    <property type="entry name" value="GLYCOGENIN SUBFAMILY MEMBER"/>
    <property type="match status" value="1"/>
</dbReference>
<evidence type="ECO:0000256" key="2">
    <source>
        <dbReference type="SAM" id="Phobius"/>
    </source>
</evidence>
<organism evidence="3">
    <name type="scientific">Entomoneis paludosa</name>
    <dbReference type="NCBI Taxonomy" id="265537"/>
    <lineage>
        <taxon>Eukaryota</taxon>
        <taxon>Sar</taxon>
        <taxon>Stramenopiles</taxon>
        <taxon>Ochrophyta</taxon>
        <taxon>Bacillariophyta</taxon>
        <taxon>Bacillariophyceae</taxon>
        <taxon>Bacillariophycidae</taxon>
        <taxon>Entomoneidaceae</taxon>
        <taxon>Entomoneis</taxon>
    </lineage>
</organism>
<feature type="compositionally biased region" description="Low complexity" evidence="1">
    <location>
        <begin position="13"/>
        <end position="24"/>
    </location>
</feature>
<evidence type="ECO:0000313" key="3">
    <source>
        <dbReference type="EMBL" id="CAD9976914.1"/>
    </source>
</evidence>
<evidence type="ECO:0008006" key="4">
    <source>
        <dbReference type="Google" id="ProtNLM"/>
    </source>
</evidence>
<feature type="region of interest" description="Disordered" evidence="1">
    <location>
        <begin position="1"/>
        <end position="32"/>
    </location>
</feature>
<keyword evidence="2" id="KW-0812">Transmembrane</keyword>
<keyword evidence="2" id="KW-0472">Membrane</keyword>
<dbReference type="EMBL" id="HBHT01025380">
    <property type="protein sequence ID" value="CAD9976914.1"/>
    <property type="molecule type" value="Transcribed_RNA"/>
</dbReference>
<evidence type="ECO:0000256" key="1">
    <source>
        <dbReference type="SAM" id="MobiDB-lite"/>
    </source>
</evidence>
<dbReference type="AlphaFoldDB" id="A0A7S3DSJ4"/>
<name>A0A7S3DSJ4_9STRA</name>
<dbReference type="Gene3D" id="3.90.550.10">
    <property type="entry name" value="Spore Coat Polysaccharide Biosynthesis Protein SpsA, Chain A"/>
    <property type="match status" value="1"/>
</dbReference>
<protein>
    <recommendedName>
        <fullName evidence="4">Nucleotide-diphospho-sugar transferase domain-containing protein</fullName>
    </recommendedName>
</protein>
<feature type="transmembrane region" description="Helical" evidence="2">
    <location>
        <begin position="42"/>
        <end position="60"/>
    </location>
</feature>
<proteinExistence type="predicted"/>
<reference evidence="3" key="1">
    <citation type="submission" date="2021-01" db="EMBL/GenBank/DDBJ databases">
        <authorList>
            <person name="Corre E."/>
            <person name="Pelletier E."/>
            <person name="Niang G."/>
            <person name="Scheremetjew M."/>
            <person name="Finn R."/>
            <person name="Kale V."/>
            <person name="Holt S."/>
            <person name="Cochrane G."/>
            <person name="Meng A."/>
            <person name="Brown T."/>
            <person name="Cohen L."/>
        </authorList>
    </citation>
    <scope>NUCLEOTIDE SEQUENCE</scope>
    <source>
        <strain evidence="3">CCMP125</strain>
    </source>
</reference>
<keyword evidence="2" id="KW-1133">Transmembrane helix</keyword>
<dbReference type="InterPro" id="IPR029044">
    <property type="entry name" value="Nucleotide-diphossugar_trans"/>
</dbReference>